<keyword evidence="4" id="KW-1185">Reference proteome</keyword>
<evidence type="ECO:0000259" key="1">
    <source>
        <dbReference type="PROSITE" id="PS50191"/>
    </source>
</evidence>
<dbReference type="InterPro" id="IPR036598">
    <property type="entry name" value="GOLD_dom_sf"/>
</dbReference>
<dbReference type="CDD" id="cd00170">
    <property type="entry name" value="SEC14"/>
    <property type="match status" value="1"/>
</dbReference>
<organism evidence="3 4">
    <name type="scientific">Gnathostoma spinigerum</name>
    <dbReference type="NCBI Taxonomy" id="75299"/>
    <lineage>
        <taxon>Eukaryota</taxon>
        <taxon>Metazoa</taxon>
        <taxon>Ecdysozoa</taxon>
        <taxon>Nematoda</taxon>
        <taxon>Chromadorea</taxon>
        <taxon>Rhabditida</taxon>
        <taxon>Spirurina</taxon>
        <taxon>Gnathostomatomorpha</taxon>
        <taxon>Gnathostomatoidea</taxon>
        <taxon>Gnathostomatidae</taxon>
        <taxon>Gnathostoma</taxon>
    </lineage>
</organism>
<feature type="domain" description="CRAL-TRIO" evidence="1">
    <location>
        <begin position="78"/>
        <end position="250"/>
    </location>
</feature>
<gene>
    <name evidence="3" type="ORF">AB6A40_003172</name>
</gene>
<evidence type="ECO:0000313" key="4">
    <source>
        <dbReference type="Proteomes" id="UP001608902"/>
    </source>
</evidence>
<reference evidence="3 4" key="1">
    <citation type="submission" date="2024-08" db="EMBL/GenBank/DDBJ databases">
        <title>Gnathostoma spinigerum genome.</title>
        <authorList>
            <person name="Gonzalez-Bertolin B."/>
            <person name="Monzon S."/>
            <person name="Zaballos A."/>
            <person name="Jimenez P."/>
            <person name="Dekumyoy P."/>
            <person name="Varona S."/>
            <person name="Cuesta I."/>
            <person name="Sumanam S."/>
            <person name="Adisakwattana P."/>
            <person name="Gasser R.B."/>
            <person name="Hernandez-Gonzalez A."/>
            <person name="Young N.D."/>
            <person name="Perteguer M.J."/>
        </authorList>
    </citation>
    <scope>NUCLEOTIDE SEQUENCE [LARGE SCALE GENOMIC DNA]</scope>
    <source>
        <strain evidence="3">AL3</strain>
        <tissue evidence="3">Liver</tissue>
    </source>
</reference>
<dbReference type="InterPro" id="IPR001251">
    <property type="entry name" value="CRAL-TRIO_dom"/>
</dbReference>
<evidence type="ECO:0000313" key="3">
    <source>
        <dbReference type="EMBL" id="MFH4976463.1"/>
    </source>
</evidence>
<dbReference type="PANTHER" id="PTHR23324:SF7">
    <property type="entry name" value="CRAL-TRIO DOMAIN-CONTAINING PROTEIN"/>
    <property type="match status" value="1"/>
</dbReference>
<proteinExistence type="predicted"/>
<dbReference type="PROSITE" id="PS50866">
    <property type="entry name" value="GOLD"/>
    <property type="match status" value="1"/>
</dbReference>
<dbReference type="SUPFAM" id="SSF52087">
    <property type="entry name" value="CRAL/TRIO domain"/>
    <property type="match status" value="1"/>
</dbReference>
<dbReference type="SMART" id="SM00516">
    <property type="entry name" value="SEC14"/>
    <property type="match status" value="1"/>
</dbReference>
<evidence type="ECO:0008006" key="5">
    <source>
        <dbReference type="Google" id="ProtNLM"/>
    </source>
</evidence>
<name>A0ABD6E8R2_9BILA</name>
<accession>A0ABD6E8R2</accession>
<dbReference type="PANTHER" id="PTHR23324">
    <property type="entry name" value="SEC14 RELATED PROTEIN"/>
    <property type="match status" value="1"/>
</dbReference>
<evidence type="ECO:0000259" key="2">
    <source>
        <dbReference type="PROSITE" id="PS50866"/>
    </source>
</evidence>
<dbReference type="EMBL" id="JBGFUD010001576">
    <property type="protein sequence ID" value="MFH4976463.1"/>
    <property type="molecule type" value="Genomic_DNA"/>
</dbReference>
<feature type="domain" description="GOLD" evidence="2">
    <location>
        <begin position="275"/>
        <end position="372"/>
    </location>
</feature>
<sequence>MSAEEDQSVSLLRSLLGDTLRQYPMYDTRFSLERWSAFDSDLDVVARSMKKALNTLSKVGALDLNNMSIECLSEKFISVAPSAKYFPGGIVGPDNEGNIICIQPLGRVRPRKLICTGRVSDLYRAVIIECEACLALVRKEEEKRGRKLGVVIIFDVAGFSPTVFYLPAIKVYLNLLSLVQNLFPDSLTKVYVINASWTINGLFRMIKGVLPQVTVEKIEFLGTDWRSVLCSKLGERNIPEFWGGIMKSVSPTGYIRMGGDIPDKLSSSITKLQVPDCDLMKITIKARSEAKIPVEVAQIGAVLSWYFTCSCGDIDFSVTHDGVEVWPMFRISTEFFPEYGEVICSKTGLYEVVFSNKHGKVWNKVISYSLHVKPLDVTTEGLV</sequence>
<dbReference type="AlphaFoldDB" id="A0ABD6E8R2"/>
<dbReference type="InterPro" id="IPR051064">
    <property type="entry name" value="SEC14/CRAL-TRIO_domain"/>
</dbReference>
<dbReference type="SUPFAM" id="SSF101576">
    <property type="entry name" value="Supernatant protein factor (SPF), C-terminal domain"/>
    <property type="match status" value="1"/>
</dbReference>
<dbReference type="Gene3D" id="2.60.120.680">
    <property type="entry name" value="GOLD domain"/>
    <property type="match status" value="1"/>
</dbReference>
<dbReference type="Proteomes" id="UP001608902">
    <property type="component" value="Unassembled WGS sequence"/>
</dbReference>
<dbReference type="Gene3D" id="3.40.525.10">
    <property type="entry name" value="CRAL-TRIO lipid binding domain"/>
    <property type="match status" value="1"/>
</dbReference>
<dbReference type="InterPro" id="IPR036865">
    <property type="entry name" value="CRAL-TRIO_dom_sf"/>
</dbReference>
<dbReference type="Pfam" id="PF00650">
    <property type="entry name" value="CRAL_TRIO"/>
    <property type="match status" value="1"/>
</dbReference>
<comment type="caution">
    <text evidence="3">The sequence shown here is derived from an EMBL/GenBank/DDBJ whole genome shotgun (WGS) entry which is preliminary data.</text>
</comment>
<dbReference type="InterPro" id="IPR009038">
    <property type="entry name" value="GOLD_dom"/>
</dbReference>
<protein>
    <recommendedName>
        <fullName evidence="5">CRAL-TRIO domain-containing protein</fullName>
    </recommendedName>
</protein>
<dbReference type="PROSITE" id="PS50191">
    <property type="entry name" value="CRAL_TRIO"/>
    <property type="match status" value="1"/>
</dbReference>